<comment type="caution">
    <text evidence="1">The sequence shown here is derived from an EMBL/GenBank/DDBJ whole genome shotgun (WGS) entry which is preliminary data.</text>
</comment>
<name>A0AAD1Y6M7_EUPCR</name>
<protein>
    <submittedName>
        <fullName evidence="1">Uncharacterized protein</fullName>
    </submittedName>
</protein>
<dbReference type="AlphaFoldDB" id="A0AAD1Y6M7"/>
<keyword evidence="2" id="KW-1185">Reference proteome</keyword>
<proteinExistence type="predicted"/>
<evidence type="ECO:0000313" key="1">
    <source>
        <dbReference type="EMBL" id="CAI2385602.1"/>
    </source>
</evidence>
<dbReference type="Proteomes" id="UP001295684">
    <property type="component" value="Unassembled WGS sequence"/>
</dbReference>
<sequence length="110" mass="13239">MEFVDDLLTKNKFNKEDREQYIEYLSNKVKADKHELGSIERLEVVQNCFNKNINSVISNIHDFDEMYYFKKCVRKGVKCRIHMMAYYQQLMKTGIQSSCVMHWNSLRDDE</sequence>
<accession>A0AAD1Y6M7</accession>
<organism evidence="1 2">
    <name type="scientific">Euplotes crassus</name>
    <dbReference type="NCBI Taxonomy" id="5936"/>
    <lineage>
        <taxon>Eukaryota</taxon>
        <taxon>Sar</taxon>
        <taxon>Alveolata</taxon>
        <taxon>Ciliophora</taxon>
        <taxon>Intramacronucleata</taxon>
        <taxon>Spirotrichea</taxon>
        <taxon>Hypotrichia</taxon>
        <taxon>Euplotida</taxon>
        <taxon>Euplotidae</taxon>
        <taxon>Moneuplotes</taxon>
    </lineage>
</organism>
<dbReference type="EMBL" id="CAMPGE010028040">
    <property type="protein sequence ID" value="CAI2385602.1"/>
    <property type="molecule type" value="Genomic_DNA"/>
</dbReference>
<evidence type="ECO:0000313" key="2">
    <source>
        <dbReference type="Proteomes" id="UP001295684"/>
    </source>
</evidence>
<gene>
    <name evidence="1" type="ORF">ECRASSUSDP1_LOCUS27180</name>
</gene>
<reference evidence="1" key="1">
    <citation type="submission" date="2023-07" db="EMBL/GenBank/DDBJ databases">
        <authorList>
            <consortium name="AG Swart"/>
            <person name="Singh M."/>
            <person name="Singh A."/>
            <person name="Seah K."/>
            <person name="Emmerich C."/>
        </authorList>
    </citation>
    <scope>NUCLEOTIDE SEQUENCE</scope>
    <source>
        <strain evidence="1">DP1</strain>
    </source>
</reference>